<protein>
    <recommendedName>
        <fullName evidence="4">Lipoprotein</fullName>
    </recommendedName>
</protein>
<keyword evidence="1" id="KW-1133">Transmembrane helix</keyword>
<evidence type="ECO:0000313" key="2">
    <source>
        <dbReference type="EMBL" id="ETK02282.1"/>
    </source>
</evidence>
<comment type="caution">
    <text evidence="2">The sequence shown here is derived from an EMBL/GenBank/DDBJ whole genome shotgun (WGS) entry which is preliminary data.</text>
</comment>
<keyword evidence="1" id="KW-0472">Membrane</keyword>
<organism evidence="2 3">
    <name type="scientific">Tannerella sp. oral taxon BU063 isolate Cell 2</name>
    <dbReference type="NCBI Taxonomy" id="1411148"/>
    <lineage>
        <taxon>Bacteria</taxon>
        <taxon>Pseudomonadati</taxon>
        <taxon>Bacteroidota</taxon>
        <taxon>Bacteroidia</taxon>
        <taxon>Bacteroidales</taxon>
        <taxon>Tannerellaceae</taxon>
        <taxon>Tannerella</taxon>
    </lineage>
</organism>
<accession>W2C709</accession>
<name>W2C709_9BACT</name>
<evidence type="ECO:0000256" key="1">
    <source>
        <dbReference type="SAM" id="Phobius"/>
    </source>
</evidence>
<dbReference type="PROSITE" id="PS51257">
    <property type="entry name" value="PROKAR_LIPOPROTEIN"/>
    <property type="match status" value="1"/>
</dbReference>
<dbReference type="EMBL" id="AYUF01000369">
    <property type="protein sequence ID" value="ETK02282.1"/>
    <property type="molecule type" value="Genomic_DNA"/>
</dbReference>
<proteinExistence type="predicted"/>
<reference evidence="2 3" key="1">
    <citation type="submission" date="2013-11" db="EMBL/GenBank/DDBJ databases">
        <title>Single cell genomics of uncultured Tannerella BU063 (oral taxon 286).</title>
        <authorList>
            <person name="Beall C.J."/>
            <person name="Campbell A.G."/>
            <person name="Griffen A.L."/>
            <person name="Podar M."/>
            <person name="Leys E.J."/>
        </authorList>
    </citation>
    <scope>NUCLEOTIDE SEQUENCE [LARGE SCALE GENOMIC DNA]</scope>
    <source>
        <strain evidence="2">Cell 2</strain>
    </source>
</reference>
<feature type="transmembrane region" description="Helical" evidence="1">
    <location>
        <begin position="12"/>
        <end position="30"/>
    </location>
</feature>
<gene>
    <name evidence="2" type="ORF">N425_05055</name>
</gene>
<dbReference type="AlphaFoldDB" id="W2C709"/>
<evidence type="ECO:0008006" key="4">
    <source>
        <dbReference type="Google" id="ProtNLM"/>
    </source>
</evidence>
<dbReference type="Proteomes" id="UP000018837">
    <property type="component" value="Unassembled WGS sequence"/>
</dbReference>
<evidence type="ECO:0000313" key="3">
    <source>
        <dbReference type="Proteomes" id="UP000018837"/>
    </source>
</evidence>
<keyword evidence="1" id="KW-0812">Transmembrane</keyword>
<sequence length="394" mass="44982">MDTKRKAEKTHYVFLKYGALLLFAIMLAAGCSSSKKALKHGDYEKATLEAAQHLRKHPGSKTSQDVLRQAYPMARESALRHIRQAEDSGASDRYVVAADAYLRLNELANAIYDSPKAMEIIGQPTRYDRELRDVRPKAAEQAYALAGQLMENGSMRDARRAYILYEKANRFVEGYRDVGRRMAEALDAATVKVVVKRPAADRPFIEPADYFYDRLISQITEHKHRFVRFYTADDARRAGVSRPDQVLELDFSSFNVGTMRESSDTRDVSRDSVRVGTTTVNGQQTDVYGTVRARLIVYRREVLCTGTLRVRIMEAGDGRVAESRDFPGRFVWGEEWATYKGDERALTDEQRRLTRRSEPSAPPTQQELFAAFSRPLLDPATSFIRQYYRRFAED</sequence>
<dbReference type="PATRIC" id="fig|1411148.3.peg.724"/>